<dbReference type="EMBL" id="BPLQ01002400">
    <property type="protein sequence ID" value="GIX92504.1"/>
    <property type="molecule type" value="Genomic_DNA"/>
</dbReference>
<evidence type="ECO:0000313" key="2">
    <source>
        <dbReference type="Proteomes" id="UP001054837"/>
    </source>
</evidence>
<sequence>MAVGAAPAISHRSAAAVVPKCRPKTVLAPLGAAPINAPCRKSSPAYVDQYGCLAISSRRSRSEAQLQRSAADLQQHTTHPGTWCQHLHCLKMWLRAPHSWGPRCVVGCWSLMAKPAVRWLVLVSALAESTSLQHAWLGASTQLSGLH</sequence>
<gene>
    <name evidence="1" type="ORF">CDAR_400501</name>
</gene>
<organism evidence="1 2">
    <name type="scientific">Caerostris darwini</name>
    <dbReference type="NCBI Taxonomy" id="1538125"/>
    <lineage>
        <taxon>Eukaryota</taxon>
        <taxon>Metazoa</taxon>
        <taxon>Ecdysozoa</taxon>
        <taxon>Arthropoda</taxon>
        <taxon>Chelicerata</taxon>
        <taxon>Arachnida</taxon>
        <taxon>Araneae</taxon>
        <taxon>Araneomorphae</taxon>
        <taxon>Entelegynae</taxon>
        <taxon>Araneoidea</taxon>
        <taxon>Araneidae</taxon>
        <taxon>Caerostris</taxon>
    </lineage>
</organism>
<protein>
    <submittedName>
        <fullName evidence="1">Uncharacterized protein</fullName>
    </submittedName>
</protein>
<dbReference type="AlphaFoldDB" id="A0AAV4P996"/>
<proteinExistence type="predicted"/>
<name>A0AAV4P996_9ARAC</name>
<dbReference type="Proteomes" id="UP001054837">
    <property type="component" value="Unassembled WGS sequence"/>
</dbReference>
<evidence type="ECO:0000313" key="1">
    <source>
        <dbReference type="EMBL" id="GIX92504.1"/>
    </source>
</evidence>
<accession>A0AAV4P996</accession>
<comment type="caution">
    <text evidence="1">The sequence shown here is derived from an EMBL/GenBank/DDBJ whole genome shotgun (WGS) entry which is preliminary data.</text>
</comment>
<reference evidence="1 2" key="1">
    <citation type="submission" date="2021-06" db="EMBL/GenBank/DDBJ databases">
        <title>Caerostris darwini draft genome.</title>
        <authorList>
            <person name="Kono N."/>
            <person name="Arakawa K."/>
        </authorList>
    </citation>
    <scope>NUCLEOTIDE SEQUENCE [LARGE SCALE GENOMIC DNA]</scope>
</reference>
<keyword evidence="2" id="KW-1185">Reference proteome</keyword>